<dbReference type="InterPro" id="IPR003695">
    <property type="entry name" value="Ppx_GppA_N"/>
</dbReference>
<dbReference type="AlphaFoldDB" id="A0A8J3L1F8"/>
<comment type="caution">
    <text evidence="2">The sequence shown here is derived from an EMBL/GenBank/DDBJ whole genome shotgun (WGS) entry which is preliminary data.</text>
</comment>
<protein>
    <submittedName>
        <fullName evidence="2">Exopolyphosphatase</fullName>
    </submittedName>
</protein>
<dbReference type="Gene3D" id="3.30.420.40">
    <property type="match status" value="1"/>
</dbReference>
<organism evidence="2 3">
    <name type="scientific">Catellatospora coxensis</name>
    <dbReference type="NCBI Taxonomy" id="310354"/>
    <lineage>
        <taxon>Bacteria</taxon>
        <taxon>Bacillati</taxon>
        <taxon>Actinomycetota</taxon>
        <taxon>Actinomycetes</taxon>
        <taxon>Micromonosporales</taxon>
        <taxon>Micromonosporaceae</taxon>
        <taxon>Catellatospora</taxon>
    </lineage>
</organism>
<dbReference type="RefSeq" id="WP_239167900.1">
    <property type="nucleotide sequence ID" value="NZ_BAAALC010000006.1"/>
</dbReference>
<dbReference type="InterPro" id="IPR043129">
    <property type="entry name" value="ATPase_NBD"/>
</dbReference>
<dbReference type="CDD" id="cd24119">
    <property type="entry name" value="ASKHA_NBD_MtPPX2-like"/>
    <property type="match status" value="1"/>
</dbReference>
<feature type="domain" description="Ppx/GppA phosphatase N-terminal" evidence="1">
    <location>
        <begin position="25"/>
        <end position="292"/>
    </location>
</feature>
<dbReference type="Proteomes" id="UP000630887">
    <property type="component" value="Unassembled WGS sequence"/>
</dbReference>
<dbReference type="SUPFAM" id="SSF53067">
    <property type="entry name" value="Actin-like ATPase domain"/>
    <property type="match status" value="2"/>
</dbReference>
<name>A0A8J3L1F8_9ACTN</name>
<evidence type="ECO:0000313" key="2">
    <source>
        <dbReference type="EMBL" id="GIG10252.1"/>
    </source>
</evidence>
<reference evidence="2 3" key="1">
    <citation type="submission" date="2021-01" db="EMBL/GenBank/DDBJ databases">
        <title>Whole genome shotgun sequence of Catellatospora coxensis NBRC 107359.</title>
        <authorList>
            <person name="Komaki H."/>
            <person name="Tamura T."/>
        </authorList>
    </citation>
    <scope>NUCLEOTIDE SEQUENCE [LARGE SCALE GENOMIC DNA]</scope>
    <source>
        <strain evidence="2 3">NBRC 107359</strain>
    </source>
</reference>
<evidence type="ECO:0000313" key="3">
    <source>
        <dbReference type="Proteomes" id="UP000630887"/>
    </source>
</evidence>
<accession>A0A8J3L1F8</accession>
<dbReference type="InterPro" id="IPR050273">
    <property type="entry name" value="GppA/Ppx_hydrolase"/>
</dbReference>
<proteinExistence type="predicted"/>
<keyword evidence="3" id="KW-1185">Reference proteome</keyword>
<dbReference type="Gene3D" id="3.30.420.150">
    <property type="entry name" value="Exopolyphosphatase. Domain 2"/>
    <property type="match status" value="1"/>
</dbReference>
<dbReference type="Pfam" id="PF02541">
    <property type="entry name" value="Ppx-GppA"/>
    <property type="match status" value="1"/>
</dbReference>
<evidence type="ECO:0000259" key="1">
    <source>
        <dbReference type="Pfam" id="PF02541"/>
    </source>
</evidence>
<dbReference type="PANTHER" id="PTHR30005:SF13">
    <property type="entry name" value="EXOPOLYPHOSPHATASE 2"/>
    <property type="match status" value="1"/>
</dbReference>
<gene>
    <name evidence="2" type="primary">ppx</name>
    <name evidence="2" type="ORF">Cco03nite_69520</name>
</gene>
<dbReference type="PANTHER" id="PTHR30005">
    <property type="entry name" value="EXOPOLYPHOSPHATASE"/>
    <property type="match status" value="1"/>
</dbReference>
<dbReference type="EMBL" id="BONI01000083">
    <property type="protein sequence ID" value="GIG10252.1"/>
    <property type="molecule type" value="Genomic_DNA"/>
</dbReference>
<dbReference type="GO" id="GO:0016462">
    <property type="term" value="F:pyrophosphatase activity"/>
    <property type="evidence" value="ECO:0007669"/>
    <property type="project" value="TreeGrafter"/>
</dbReference>
<sequence>MGDAVAAIDCGTNSIRLLITADGRDVERLMRIVRLGAGVDRTGRLDPAAIERTRVALTEYRGLIESHGVSRIRMVATSATRDAANAADFHDMVRATLGQPAEVITGTEEAALSFGGAVSGLDGSGPYLVVDIGGGSTEFVRGHRTVDSSISMDIGCVRMTERHLPTDPPTSAQLDAATADIDAAVARALAHVGTGPATLVGVAGTVTTLAGIALGLDRYDPARIHHSVLPAVTIERLAAELSAMDHGTRAAIPVMHPGRVDVIIAGGLILREIMRQTGFDEIVVSEHDILDGIAASIHD</sequence>